<dbReference type="RefSeq" id="WP_386101328.1">
    <property type="nucleotide sequence ID" value="NZ_JBHUOZ010000003.1"/>
</dbReference>
<feature type="region of interest" description="Disordered" evidence="1">
    <location>
        <begin position="23"/>
        <end position="50"/>
    </location>
</feature>
<dbReference type="PROSITE" id="PS51257">
    <property type="entry name" value="PROKAR_LIPOPROTEIN"/>
    <property type="match status" value="1"/>
</dbReference>
<accession>A0ABW6A7E8</accession>
<keyword evidence="3" id="KW-1185">Reference proteome</keyword>
<organism evidence="2 3">
    <name type="scientific">Terrimonas rubra</name>
    <dbReference type="NCBI Taxonomy" id="1035890"/>
    <lineage>
        <taxon>Bacteria</taxon>
        <taxon>Pseudomonadati</taxon>
        <taxon>Bacteroidota</taxon>
        <taxon>Chitinophagia</taxon>
        <taxon>Chitinophagales</taxon>
        <taxon>Chitinophagaceae</taxon>
        <taxon>Terrimonas</taxon>
    </lineage>
</organism>
<sequence length="125" mass="13113">MKETVYAALLVIGLSAFTACNNESEVKKEDTPAPAPAAAAPEPKAEETELSVTGKITGIEKGKDGYMATIEDSTGKKYTATISIVNLQKSGGTYKAHEVGETITVQGPGWSDSTGNTFIMAKQLN</sequence>
<comment type="caution">
    <text evidence="2">The sequence shown here is derived from an EMBL/GenBank/DDBJ whole genome shotgun (WGS) entry which is preliminary data.</text>
</comment>
<evidence type="ECO:0000313" key="2">
    <source>
        <dbReference type="EMBL" id="MFD2921299.1"/>
    </source>
</evidence>
<evidence type="ECO:0008006" key="4">
    <source>
        <dbReference type="Google" id="ProtNLM"/>
    </source>
</evidence>
<proteinExistence type="predicted"/>
<dbReference type="EMBL" id="JBHUOZ010000003">
    <property type="protein sequence ID" value="MFD2921299.1"/>
    <property type="molecule type" value="Genomic_DNA"/>
</dbReference>
<gene>
    <name evidence="2" type="ORF">ACFS6H_16350</name>
</gene>
<dbReference type="Proteomes" id="UP001597511">
    <property type="component" value="Unassembled WGS sequence"/>
</dbReference>
<reference evidence="3" key="1">
    <citation type="journal article" date="2019" name="Int. J. Syst. Evol. Microbiol.">
        <title>The Global Catalogue of Microorganisms (GCM) 10K type strain sequencing project: providing services to taxonomists for standard genome sequencing and annotation.</title>
        <authorList>
            <consortium name="The Broad Institute Genomics Platform"/>
            <consortium name="The Broad Institute Genome Sequencing Center for Infectious Disease"/>
            <person name="Wu L."/>
            <person name="Ma J."/>
        </authorList>
    </citation>
    <scope>NUCLEOTIDE SEQUENCE [LARGE SCALE GENOMIC DNA]</scope>
    <source>
        <strain evidence="3">KCTC 23299</strain>
    </source>
</reference>
<evidence type="ECO:0000256" key="1">
    <source>
        <dbReference type="SAM" id="MobiDB-lite"/>
    </source>
</evidence>
<evidence type="ECO:0000313" key="3">
    <source>
        <dbReference type="Proteomes" id="UP001597511"/>
    </source>
</evidence>
<protein>
    <recommendedName>
        <fullName evidence="4">DUF5666 domain-containing protein</fullName>
    </recommendedName>
</protein>
<name>A0ABW6A7E8_9BACT</name>